<dbReference type="Proteomes" id="UP000297853">
    <property type="component" value="Unassembled WGS sequence"/>
</dbReference>
<comment type="caution">
    <text evidence="4">The sequence shown here is derived from an EMBL/GenBank/DDBJ whole genome shotgun (WGS) entry which is preliminary data.</text>
</comment>
<dbReference type="Gene3D" id="1.10.10.10">
    <property type="entry name" value="Winged helix-like DNA-binding domain superfamily/Winged helix DNA-binding domain"/>
    <property type="match status" value="1"/>
</dbReference>
<dbReference type="EMBL" id="SOGQ01000057">
    <property type="protein sequence ID" value="TFC97729.1"/>
    <property type="molecule type" value="Genomic_DNA"/>
</dbReference>
<feature type="domain" description="Transcription regulator PadR C-terminal" evidence="3">
    <location>
        <begin position="92"/>
        <end position="168"/>
    </location>
</feature>
<gene>
    <name evidence="4" type="ORF">E3T28_11650</name>
</gene>
<evidence type="ECO:0000313" key="4">
    <source>
        <dbReference type="EMBL" id="TFC97729.1"/>
    </source>
</evidence>
<dbReference type="InterPro" id="IPR018309">
    <property type="entry name" value="Tscrpt_reg_PadR_C"/>
</dbReference>
<feature type="domain" description="Transcription regulator PadR N-terminal" evidence="2">
    <location>
        <begin position="7"/>
        <end position="75"/>
    </location>
</feature>
<reference evidence="4 5" key="1">
    <citation type="submission" date="2019-03" db="EMBL/GenBank/DDBJ databases">
        <title>Genomics of glacier-inhabiting Cryobacterium strains.</title>
        <authorList>
            <person name="Liu Q."/>
            <person name="Xin Y.-H."/>
        </authorList>
    </citation>
    <scope>NUCLEOTIDE SEQUENCE [LARGE SCALE GENOMIC DNA]</scope>
    <source>
        <strain evidence="4 5">TMT1-23-1</strain>
    </source>
</reference>
<proteinExistence type="predicted"/>
<dbReference type="InterPro" id="IPR036388">
    <property type="entry name" value="WH-like_DNA-bd_sf"/>
</dbReference>
<dbReference type="Pfam" id="PF03551">
    <property type="entry name" value="PadR"/>
    <property type="match status" value="1"/>
</dbReference>
<dbReference type="PANTHER" id="PTHR43252:SF2">
    <property type="entry name" value="TRANSCRIPTION REGULATOR, PADR-LIKE FAMILY"/>
    <property type="match status" value="1"/>
</dbReference>
<dbReference type="PANTHER" id="PTHR43252">
    <property type="entry name" value="TRANSCRIPTIONAL REGULATOR YQJI"/>
    <property type="match status" value="1"/>
</dbReference>
<feature type="region of interest" description="Disordered" evidence="1">
    <location>
        <begin position="185"/>
        <end position="213"/>
    </location>
</feature>
<protein>
    <submittedName>
        <fullName evidence="4">PadR family transcriptional regulator</fullName>
    </submittedName>
</protein>
<sequence length="213" mass="23527">MSVAMSLLAMIAQGPRYGYELRAEFDRRTSARWPLNIGQVYKTLDRLEREGLVEKRSGTDAEGHVFYTVTAAGVAASSVWIQQADPVPTRARDDLAIKVAIAVTLPGVDVTALLRAQRREAITRLQQLTHESGGEPVRTAQDLASRIVSDALLIEAETQLRWLDQVSDRVRDAIARGISLAIPFDTERPRRGRPRANRSTDPTDIPGGKNNDD</sequence>
<evidence type="ECO:0000259" key="2">
    <source>
        <dbReference type="Pfam" id="PF03551"/>
    </source>
</evidence>
<accession>A0ABY2J2A1</accession>
<dbReference type="Pfam" id="PF10400">
    <property type="entry name" value="Vir_act_alpha_C"/>
    <property type="match status" value="1"/>
</dbReference>
<evidence type="ECO:0000256" key="1">
    <source>
        <dbReference type="SAM" id="MobiDB-lite"/>
    </source>
</evidence>
<dbReference type="SUPFAM" id="SSF46785">
    <property type="entry name" value="Winged helix' DNA-binding domain"/>
    <property type="match status" value="1"/>
</dbReference>
<name>A0ABY2J2A1_9MICO</name>
<keyword evidence="5" id="KW-1185">Reference proteome</keyword>
<dbReference type="InterPro" id="IPR005149">
    <property type="entry name" value="Tscrpt_reg_PadR_N"/>
</dbReference>
<evidence type="ECO:0000313" key="5">
    <source>
        <dbReference type="Proteomes" id="UP000297853"/>
    </source>
</evidence>
<organism evidence="4 5">
    <name type="scientific">Cryobacterium sinapicolor</name>
    <dbReference type="NCBI Taxonomy" id="1259236"/>
    <lineage>
        <taxon>Bacteria</taxon>
        <taxon>Bacillati</taxon>
        <taxon>Actinomycetota</taxon>
        <taxon>Actinomycetes</taxon>
        <taxon>Micrococcales</taxon>
        <taxon>Microbacteriaceae</taxon>
        <taxon>Cryobacterium</taxon>
    </lineage>
</organism>
<evidence type="ECO:0000259" key="3">
    <source>
        <dbReference type="Pfam" id="PF10400"/>
    </source>
</evidence>
<dbReference type="InterPro" id="IPR036390">
    <property type="entry name" value="WH_DNA-bd_sf"/>
</dbReference>